<feature type="transmembrane region" description="Helical" evidence="1">
    <location>
        <begin position="161"/>
        <end position="181"/>
    </location>
</feature>
<feature type="transmembrane region" description="Helical" evidence="1">
    <location>
        <begin position="375"/>
        <end position="395"/>
    </location>
</feature>
<evidence type="ECO:0000256" key="1">
    <source>
        <dbReference type="SAM" id="Phobius"/>
    </source>
</evidence>
<dbReference type="RefSeq" id="WP_181413342.1">
    <property type="nucleotide sequence ID" value="NZ_QICM01000026.1"/>
</dbReference>
<feature type="transmembrane region" description="Helical" evidence="1">
    <location>
        <begin position="348"/>
        <end position="368"/>
    </location>
</feature>
<dbReference type="NCBIfam" id="TIGR04370">
    <property type="entry name" value="glyco_rpt_poly"/>
    <property type="match status" value="1"/>
</dbReference>
<evidence type="ECO:0000313" key="2">
    <source>
        <dbReference type="EMBL" id="PXV63072.1"/>
    </source>
</evidence>
<reference evidence="2 3" key="1">
    <citation type="submission" date="2018-04" db="EMBL/GenBank/DDBJ databases">
        <title>Subsurface microbial communities from deep shales in Ohio and West Virginia, USA.</title>
        <authorList>
            <person name="Wrighton K."/>
        </authorList>
    </citation>
    <scope>NUCLEOTIDE SEQUENCE [LARGE SCALE GENOMIC DNA]</scope>
    <source>
        <strain evidence="2 3">MSL28</strain>
    </source>
</reference>
<keyword evidence="1" id="KW-0472">Membrane</keyword>
<sequence>MGFLFYTIVLFLHLIFLQFNQKKLSSPLGIYGIVWLGLIVFSRIGFVEYNSFTFEANLIYLLNYFMFLLGSLTIKIGVKWQINKKKLLNKINYERLNLFNDKLILYVIRILLFISLFSIIIKWIVLINNFGSLTFIINHANHVRYQLIGSNNLNFPFYYRYIAYLSSLSIIAAVFSSFYVIFISSKVITPYLSLIILLLNDLVTFGRINIIWGSLFFVSAFIISVYLGINKINYKTILKYIIIVVVVFLIINLPRQIRSNGVGLISNISDTFKSYYIYATGGFTAFSEYLRTAKSSTTNGWAFFNPFMRFFERLGIIKSIDFSYIYDFIDIPFRFNVFTILRDIYSDFGIIGIILIPYILGGFSTYICFSLKYKFKLTTILMLIYIYMSIIFSVIYNPFSMGVNIIGLGGTLILGLFLEKKGVVINANKS</sequence>
<evidence type="ECO:0000313" key="3">
    <source>
        <dbReference type="Proteomes" id="UP000247389"/>
    </source>
</evidence>
<accession>A0A318E4N0</accession>
<feature type="transmembrane region" description="Helical" evidence="1">
    <location>
        <begin position="211"/>
        <end position="229"/>
    </location>
</feature>
<feature type="transmembrane region" description="Helical" evidence="1">
    <location>
        <begin position="6"/>
        <end position="21"/>
    </location>
</feature>
<proteinExistence type="predicted"/>
<organism evidence="2 3">
    <name type="scientific">Halanaerobium congolense</name>
    <dbReference type="NCBI Taxonomy" id="54121"/>
    <lineage>
        <taxon>Bacteria</taxon>
        <taxon>Bacillati</taxon>
        <taxon>Bacillota</taxon>
        <taxon>Clostridia</taxon>
        <taxon>Halanaerobiales</taxon>
        <taxon>Halanaerobiaceae</taxon>
        <taxon>Halanaerobium</taxon>
    </lineage>
</organism>
<dbReference type="EMBL" id="QICM01000026">
    <property type="protein sequence ID" value="PXV63072.1"/>
    <property type="molecule type" value="Genomic_DNA"/>
</dbReference>
<feature type="transmembrane region" description="Helical" evidence="1">
    <location>
        <begin position="58"/>
        <end position="82"/>
    </location>
</feature>
<protein>
    <submittedName>
        <fullName evidence="2">Oligosaccharide repeat unit polymerase</fullName>
    </submittedName>
</protein>
<dbReference type="AlphaFoldDB" id="A0A318E4N0"/>
<keyword evidence="1" id="KW-1133">Transmembrane helix</keyword>
<keyword evidence="1" id="KW-0812">Transmembrane</keyword>
<feature type="transmembrane region" description="Helical" evidence="1">
    <location>
        <begin position="401"/>
        <end position="418"/>
    </location>
</feature>
<name>A0A318E4N0_9FIRM</name>
<gene>
    <name evidence="2" type="ORF">C8C78_1269</name>
</gene>
<comment type="caution">
    <text evidence="2">The sequence shown here is derived from an EMBL/GenBank/DDBJ whole genome shotgun (WGS) entry which is preliminary data.</text>
</comment>
<feature type="transmembrane region" description="Helical" evidence="1">
    <location>
        <begin position="28"/>
        <end position="46"/>
    </location>
</feature>
<feature type="transmembrane region" description="Helical" evidence="1">
    <location>
        <begin position="236"/>
        <end position="254"/>
    </location>
</feature>
<dbReference type="Proteomes" id="UP000247389">
    <property type="component" value="Unassembled WGS sequence"/>
</dbReference>
<feature type="transmembrane region" description="Helical" evidence="1">
    <location>
        <begin position="103"/>
        <end position="125"/>
    </location>
</feature>